<name>A0A917DF25_9MICO</name>
<evidence type="ECO:0000313" key="2">
    <source>
        <dbReference type="EMBL" id="GGD31565.1"/>
    </source>
</evidence>
<dbReference type="InterPro" id="IPR037401">
    <property type="entry name" value="SnoaL-like"/>
</dbReference>
<reference evidence="2" key="2">
    <citation type="submission" date="2020-09" db="EMBL/GenBank/DDBJ databases">
        <authorList>
            <person name="Sun Q."/>
            <person name="Zhou Y."/>
        </authorList>
    </citation>
    <scope>NUCLEOTIDE SEQUENCE</scope>
    <source>
        <strain evidence="2">CGMCC 1.15152</strain>
    </source>
</reference>
<feature type="domain" description="SnoaL-like" evidence="1">
    <location>
        <begin position="10"/>
        <end position="130"/>
    </location>
</feature>
<dbReference type="RefSeq" id="WP_188711169.1">
    <property type="nucleotide sequence ID" value="NZ_BMHO01000001.1"/>
</dbReference>
<comment type="caution">
    <text evidence="2">The sequence shown here is derived from an EMBL/GenBank/DDBJ whole genome shotgun (WGS) entry which is preliminary data.</text>
</comment>
<keyword evidence="3" id="KW-1185">Reference proteome</keyword>
<reference evidence="2" key="1">
    <citation type="journal article" date="2014" name="Int. J. Syst. Evol. Microbiol.">
        <title>Complete genome sequence of Corynebacterium casei LMG S-19264T (=DSM 44701T), isolated from a smear-ripened cheese.</title>
        <authorList>
            <consortium name="US DOE Joint Genome Institute (JGI-PGF)"/>
            <person name="Walter F."/>
            <person name="Albersmeier A."/>
            <person name="Kalinowski J."/>
            <person name="Ruckert C."/>
        </authorList>
    </citation>
    <scope>NUCLEOTIDE SEQUENCE</scope>
    <source>
        <strain evidence="2">CGMCC 1.15152</strain>
    </source>
</reference>
<dbReference type="AlphaFoldDB" id="A0A917DF25"/>
<dbReference type="SUPFAM" id="SSF54427">
    <property type="entry name" value="NTF2-like"/>
    <property type="match status" value="1"/>
</dbReference>
<dbReference type="InterPro" id="IPR032710">
    <property type="entry name" value="NTF2-like_dom_sf"/>
</dbReference>
<dbReference type="Gene3D" id="3.10.450.50">
    <property type="match status" value="1"/>
</dbReference>
<proteinExistence type="predicted"/>
<protein>
    <recommendedName>
        <fullName evidence="1">SnoaL-like domain-containing protein</fullName>
    </recommendedName>
</protein>
<accession>A0A917DF25</accession>
<evidence type="ECO:0000259" key="1">
    <source>
        <dbReference type="Pfam" id="PF13577"/>
    </source>
</evidence>
<evidence type="ECO:0000313" key="3">
    <source>
        <dbReference type="Proteomes" id="UP000633205"/>
    </source>
</evidence>
<dbReference type="Pfam" id="PF13577">
    <property type="entry name" value="SnoaL_4"/>
    <property type="match status" value="1"/>
</dbReference>
<dbReference type="Proteomes" id="UP000633205">
    <property type="component" value="Unassembled WGS sequence"/>
</dbReference>
<dbReference type="EMBL" id="BMHO01000001">
    <property type="protein sequence ID" value="GGD31565.1"/>
    <property type="molecule type" value="Genomic_DNA"/>
</dbReference>
<organism evidence="2 3">
    <name type="scientific">Microbacterium faecale</name>
    <dbReference type="NCBI Taxonomy" id="1804630"/>
    <lineage>
        <taxon>Bacteria</taxon>
        <taxon>Bacillati</taxon>
        <taxon>Actinomycetota</taxon>
        <taxon>Actinomycetes</taxon>
        <taxon>Micrococcales</taxon>
        <taxon>Microbacteriaceae</taxon>
        <taxon>Microbacterium</taxon>
    </lineage>
</organism>
<gene>
    <name evidence="2" type="ORF">GCM10010915_09850</name>
</gene>
<sequence>MRVLNNAGITECYDVTLRSFRYVDTGIASATVECFTNDAVLDRYGDVTVGGDELLQLFTERENDVSRTTCHAVVNFSPVEVARDQCIEAHYALLVFEARPGEHSSQLAGVRLCFDRYARREGRWLIEHRRQEHLGLAASIAAAKEAK</sequence>